<protein>
    <recommendedName>
        <fullName evidence="4">PEP-utilising enzyme mobile domain-containing protein</fullName>
    </recommendedName>
</protein>
<evidence type="ECO:0000313" key="2">
    <source>
        <dbReference type="EMBL" id="GAA5440443.1"/>
    </source>
</evidence>
<gene>
    <name evidence="2" type="ORF">Dcae01_01957</name>
</gene>
<dbReference type="EMBL" id="BAABQU010000021">
    <property type="protein sequence ID" value="GAA5440443.1"/>
    <property type="molecule type" value="Genomic_DNA"/>
</dbReference>
<dbReference type="RefSeq" id="WP_345445031.1">
    <property type="nucleotide sequence ID" value="NZ_BAABQU010000021.1"/>
</dbReference>
<feature type="region of interest" description="Disordered" evidence="1">
    <location>
        <begin position="330"/>
        <end position="351"/>
    </location>
</feature>
<sequence length="503" mass="52150">MMPDDTPAEPACAAPPAPAAAGVARPWQPLHDQPTLPPGTLPFALLTHEHAARAQALSAALGHPDPARYAARLLRPDARLSGPHLHALTAPHPPAVARALHEALGAGSPSTEAQGGRARWAPLRMARLLWRATRITAPPVPGPPAATLSTAALPAAALPADGSAADLLHGALDALARAAAHPAPLGAALTTALLERVTRQWLDDPATLHLELLSGGPAPEAPPGGPVTATPDHALNQLRTTLSGPRRAAALLILRVARRQQRALADHHAALHAARRDALRAAVRAAATLRGRGDLGRTAEARWLTPQELIAALDGTLPPAGLRALIHARRTTPPAPRTGQPARPADPGTDLLGAVPLAPGVRDGRLHRWAPGTPVPPGAVLLLDSPPWPHQLPALASAAALLLARCTLHSPVSVQARRAAQVAVCLSDPGPDWLEDGALVRVNGHTGQLTLLRRAGLPDPIPAFDLNLDSPPTPATGTEDRPTVLSPHVRVLPRPTPFSIDLA</sequence>
<evidence type="ECO:0000313" key="3">
    <source>
        <dbReference type="Proteomes" id="UP001423409"/>
    </source>
</evidence>
<dbReference type="Proteomes" id="UP001423409">
    <property type="component" value="Unassembled WGS sequence"/>
</dbReference>
<feature type="region of interest" description="Disordered" evidence="1">
    <location>
        <begin position="212"/>
        <end position="231"/>
    </location>
</feature>
<feature type="region of interest" description="Disordered" evidence="1">
    <location>
        <begin position="1"/>
        <end position="30"/>
    </location>
</feature>
<accession>A0ABP9UCE8</accession>
<name>A0ABP9UCE8_9DEIO</name>
<proteinExistence type="predicted"/>
<comment type="caution">
    <text evidence="2">The sequence shown here is derived from an EMBL/GenBank/DDBJ whole genome shotgun (WGS) entry which is preliminary data.</text>
</comment>
<evidence type="ECO:0000256" key="1">
    <source>
        <dbReference type="SAM" id="MobiDB-lite"/>
    </source>
</evidence>
<keyword evidence="3" id="KW-1185">Reference proteome</keyword>
<organism evidence="2 3">
    <name type="scientific">Deinococcus caeni</name>
    <dbReference type="NCBI Taxonomy" id="569127"/>
    <lineage>
        <taxon>Bacteria</taxon>
        <taxon>Thermotogati</taxon>
        <taxon>Deinococcota</taxon>
        <taxon>Deinococci</taxon>
        <taxon>Deinococcales</taxon>
        <taxon>Deinococcaceae</taxon>
        <taxon>Deinococcus</taxon>
    </lineage>
</organism>
<reference evidence="2 3" key="1">
    <citation type="submission" date="2024-02" db="EMBL/GenBank/DDBJ databases">
        <title>Deinococcus caeni NBRC 101312.</title>
        <authorList>
            <person name="Ichikawa N."/>
            <person name="Katano-Makiyama Y."/>
            <person name="Hidaka K."/>
        </authorList>
    </citation>
    <scope>NUCLEOTIDE SEQUENCE [LARGE SCALE GENOMIC DNA]</scope>
    <source>
        <strain evidence="2 3">NBRC 101312</strain>
    </source>
</reference>
<evidence type="ECO:0008006" key="4">
    <source>
        <dbReference type="Google" id="ProtNLM"/>
    </source>
</evidence>